<dbReference type="RefSeq" id="WP_183307936.1">
    <property type="nucleotide sequence ID" value="NZ_JACIEP010000010.1"/>
</dbReference>
<reference evidence="1 2" key="1">
    <citation type="submission" date="2020-08" db="EMBL/GenBank/DDBJ databases">
        <title>Genomic Encyclopedia of Type Strains, Phase IV (KMG-IV): sequencing the most valuable type-strain genomes for metagenomic binning, comparative biology and taxonomic classification.</title>
        <authorList>
            <person name="Goeker M."/>
        </authorList>
    </citation>
    <scope>NUCLEOTIDE SEQUENCE [LARGE SCALE GENOMIC DNA]</scope>
    <source>
        <strain evidence="1 2">DSM 104969</strain>
    </source>
</reference>
<sequence>MTQINMYKKTGLVLLLAIGGIAISYAQVTVGSGIAPAKAALLEIKSEEKPDPASTTDIANVTSTKGGLGLPRVQLVNKKTLQPFVGLEDNDWKNPATSKIKEKHAGLTVYNIKVSQSASPDETFVKGIYVWNGEEWELLAIEQSAARCFYIPSFNINLNVTIGVELTCDLYDQYKKQFTRAGNDTFVSNNTSMANIPSHSTSKLYTADELDYVVTYYDKSVIEVTGLTDDGKMKYKVKSKETTPNSFINVVFVVKEN</sequence>
<name>A0A840CQW3_9BACT</name>
<accession>A0A840CQW3</accession>
<evidence type="ECO:0000313" key="2">
    <source>
        <dbReference type="Proteomes" id="UP000555103"/>
    </source>
</evidence>
<dbReference type="AlphaFoldDB" id="A0A840CQW3"/>
<keyword evidence="2" id="KW-1185">Reference proteome</keyword>
<dbReference type="Proteomes" id="UP000555103">
    <property type="component" value="Unassembled WGS sequence"/>
</dbReference>
<gene>
    <name evidence="1" type="ORF">GGR21_002973</name>
</gene>
<proteinExistence type="predicted"/>
<comment type="caution">
    <text evidence="1">The sequence shown here is derived from an EMBL/GenBank/DDBJ whole genome shotgun (WGS) entry which is preliminary data.</text>
</comment>
<organism evidence="1 2">
    <name type="scientific">Dysgonomonas hofstadii</name>
    <dbReference type="NCBI Taxonomy" id="637886"/>
    <lineage>
        <taxon>Bacteria</taxon>
        <taxon>Pseudomonadati</taxon>
        <taxon>Bacteroidota</taxon>
        <taxon>Bacteroidia</taxon>
        <taxon>Bacteroidales</taxon>
        <taxon>Dysgonomonadaceae</taxon>
        <taxon>Dysgonomonas</taxon>
    </lineage>
</organism>
<protein>
    <submittedName>
        <fullName evidence="1">Uncharacterized protein</fullName>
    </submittedName>
</protein>
<dbReference type="EMBL" id="JACIEP010000010">
    <property type="protein sequence ID" value="MBB4037059.1"/>
    <property type="molecule type" value="Genomic_DNA"/>
</dbReference>
<evidence type="ECO:0000313" key="1">
    <source>
        <dbReference type="EMBL" id="MBB4037059.1"/>
    </source>
</evidence>